<keyword evidence="8 13" id="KW-1133">Transmembrane helix</keyword>
<evidence type="ECO:0000256" key="8">
    <source>
        <dbReference type="ARBA" id="ARBA00022989"/>
    </source>
</evidence>
<dbReference type="InterPro" id="IPR001421">
    <property type="entry name" value="ATP8_metazoa"/>
</dbReference>
<dbReference type="Pfam" id="PF00895">
    <property type="entry name" value="ATP-synt_8"/>
    <property type="match status" value="1"/>
</dbReference>
<keyword evidence="10 12" id="KW-0496">Mitochondrion</keyword>
<evidence type="ECO:0000256" key="1">
    <source>
        <dbReference type="ARBA" id="ARBA00004304"/>
    </source>
</evidence>
<comment type="subunit">
    <text evidence="3">F-type ATPases have 2 components, CF(1) - the catalytic core - and CF(0) - the membrane proton channel.</text>
</comment>
<evidence type="ECO:0000256" key="2">
    <source>
        <dbReference type="ARBA" id="ARBA00008892"/>
    </source>
</evidence>
<proteinExistence type="inferred from homology"/>
<feature type="transmembrane region" description="Helical" evidence="13">
    <location>
        <begin position="12"/>
        <end position="33"/>
    </location>
</feature>
<protein>
    <recommendedName>
        <fullName evidence="12">ATP synthase complex subunit 8</fullName>
    </recommendedName>
</protein>
<evidence type="ECO:0000256" key="13">
    <source>
        <dbReference type="SAM" id="Phobius"/>
    </source>
</evidence>
<keyword evidence="4 12" id="KW-0813">Transport</keyword>
<evidence type="ECO:0000256" key="5">
    <source>
        <dbReference type="ARBA" id="ARBA00022547"/>
    </source>
</evidence>
<name>A0A0S2MRW2_9COLE</name>
<evidence type="ECO:0000256" key="12">
    <source>
        <dbReference type="RuleBase" id="RU003661"/>
    </source>
</evidence>
<evidence type="ECO:0000256" key="11">
    <source>
        <dbReference type="ARBA" id="ARBA00023136"/>
    </source>
</evidence>
<keyword evidence="5 12" id="KW-0138">CF(0)</keyword>
<evidence type="ECO:0000256" key="7">
    <source>
        <dbReference type="ARBA" id="ARBA00022781"/>
    </source>
</evidence>
<dbReference type="GO" id="GO:0045259">
    <property type="term" value="C:proton-transporting ATP synthase complex"/>
    <property type="evidence" value="ECO:0007669"/>
    <property type="project" value="UniProtKB-KW"/>
</dbReference>
<evidence type="ECO:0000256" key="6">
    <source>
        <dbReference type="ARBA" id="ARBA00022692"/>
    </source>
</evidence>
<gene>
    <name evidence="14" type="primary">atp8</name>
</gene>
<dbReference type="GO" id="GO:0015078">
    <property type="term" value="F:proton transmembrane transporter activity"/>
    <property type="evidence" value="ECO:0007669"/>
    <property type="project" value="InterPro"/>
</dbReference>
<geneLocation type="mitochondrion" evidence="14"/>
<organism evidence="14">
    <name type="scientific">Gyrinidae sp. GENSP01</name>
    <dbReference type="NCBI Taxonomy" id="1205556"/>
    <lineage>
        <taxon>Eukaryota</taxon>
        <taxon>Metazoa</taxon>
        <taxon>Ecdysozoa</taxon>
        <taxon>Arthropoda</taxon>
        <taxon>Hexapoda</taxon>
        <taxon>Insecta</taxon>
        <taxon>Pterygota</taxon>
        <taxon>Neoptera</taxon>
        <taxon>Endopterygota</taxon>
        <taxon>Coleoptera</taxon>
        <taxon>Adephaga</taxon>
        <taxon>Gyrinoidea</taxon>
        <taxon>Gyrinidae</taxon>
    </lineage>
</organism>
<comment type="subcellular location">
    <subcellularLocation>
        <location evidence="1 12">Mitochondrion membrane</location>
        <topology evidence="1 12">Single-pass membrane protein</topology>
    </subcellularLocation>
</comment>
<dbReference type="EMBL" id="JX412840">
    <property type="protein sequence ID" value="ALO77459.1"/>
    <property type="molecule type" value="Genomic_DNA"/>
</dbReference>
<comment type="similarity">
    <text evidence="2 12">Belongs to the ATPase protein 8 family.</text>
</comment>
<evidence type="ECO:0000313" key="14">
    <source>
        <dbReference type="EMBL" id="ALO77459.1"/>
    </source>
</evidence>
<keyword evidence="7 12" id="KW-0375">Hydrogen ion transport</keyword>
<evidence type="ECO:0000256" key="10">
    <source>
        <dbReference type="ARBA" id="ARBA00023128"/>
    </source>
</evidence>
<evidence type="ECO:0000256" key="4">
    <source>
        <dbReference type="ARBA" id="ARBA00022448"/>
    </source>
</evidence>
<dbReference type="AlphaFoldDB" id="A0A0S2MRW2"/>
<evidence type="ECO:0000256" key="3">
    <source>
        <dbReference type="ARBA" id="ARBA00011291"/>
    </source>
</evidence>
<sequence length="53" mass="6677">MPQMAPMNWLFLYMLFTAIFFMFNFMNYYIFIINNKTNNSTNKNITKFMNWKW</sequence>
<keyword evidence="11 13" id="KW-0472">Membrane</keyword>
<evidence type="ECO:0000256" key="9">
    <source>
        <dbReference type="ARBA" id="ARBA00023065"/>
    </source>
</evidence>
<accession>A0A0S2MRW2</accession>
<reference evidence="14" key="1">
    <citation type="submission" date="2012-06" db="EMBL/GenBank/DDBJ databases">
        <title>Mitogenomics of the Coleoptera under dense taxon sampling.</title>
        <authorList>
            <person name="Timmermans M.J.T.N."/>
            <person name="Lim J."/>
            <person name="Dodsworth S."/>
            <person name="Haran J."/>
            <person name="Ahrens D."/>
            <person name="Bocak L."/>
            <person name="London A."/>
            <person name="Culverwell L."/>
            <person name="Vogler A.P."/>
        </authorList>
    </citation>
    <scope>NUCLEOTIDE SEQUENCE</scope>
</reference>
<keyword evidence="6 12" id="KW-0812">Transmembrane</keyword>
<dbReference type="GO" id="GO:0015986">
    <property type="term" value="P:proton motive force-driven ATP synthesis"/>
    <property type="evidence" value="ECO:0007669"/>
    <property type="project" value="InterPro"/>
</dbReference>
<keyword evidence="9 12" id="KW-0406">Ion transport</keyword>
<dbReference type="GO" id="GO:0031966">
    <property type="term" value="C:mitochondrial membrane"/>
    <property type="evidence" value="ECO:0007669"/>
    <property type="project" value="UniProtKB-SubCell"/>
</dbReference>